<comment type="subcellular location">
    <subcellularLocation>
        <location evidence="1">Nucleus</location>
    </subcellularLocation>
</comment>
<dbReference type="GO" id="GO:0005634">
    <property type="term" value="C:nucleus"/>
    <property type="evidence" value="ECO:0007669"/>
    <property type="project" value="UniProtKB-SubCell"/>
</dbReference>
<protein>
    <recommendedName>
        <fullName evidence="7">Histone transcription regulator 3 homolog</fullName>
    </recommendedName>
</protein>
<dbReference type="PANTHER" id="PTHR15502:SF7">
    <property type="entry name" value="CALCINEURIN-BINDING PROTEIN CABIN-1"/>
    <property type="match status" value="1"/>
</dbReference>
<feature type="region of interest" description="Disordered" evidence="4">
    <location>
        <begin position="343"/>
        <end position="408"/>
    </location>
</feature>
<dbReference type="PANTHER" id="PTHR15502">
    <property type="entry name" value="CALCINEURIN-BINDING PROTEIN CABIN 1-RELATED"/>
    <property type="match status" value="1"/>
</dbReference>
<feature type="compositionally biased region" description="Acidic residues" evidence="4">
    <location>
        <begin position="375"/>
        <end position="385"/>
    </location>
</feature>
<name>W6MVI4_9ASCO</name>
<accession>W6MVI4</accession>
<dbReference type="InterPro" id="IPR033053">
    <property type="entry name" value="Hir3/CABIN1"/>
</dbReference>
<dbReference type="OrthoDB" id="77564at2759"/>
<organism evidence="5 6">
    <name type="scientific">Kuraishia capsulata CBS 1993</name>
    <dbReference type="NCBI Taxonomy" id="1382522"/>
    <lineage>
        <taxon>Eukaryota</taxon>
        <taxon>Fungi</taxon>
        <taxon>Dikarya</taxon>
        <taxon>Ascomycota</taxon>
        <taxon>Saccharomycotina</taxon>
        <taxon>Pichiomycetes</taxon>
        <taxon>Pichiales</taxon>
        <taxon>Pichiaceae</taxon>
        <taxon>Kuraishia</taxon>
    </lineage>
</organism>
<dbReference type="EMBL" id="HG793131">
    <property type="protein sequence ID" value="CDK29982.1"/>
    <property type="molecule type" value="Genomic_DNA"/>
</dbReference>
<evidence type="ECO:0000256" key="4">
    <source>
        <dbReference type="SAM" id="MobiDB-lite"/>
    </source>
</evidence>
<reference evidence="5" key="1">
    <citation type="submission" date="2013-12" db="EMBL/GenBank/DDBJ databases">
        <authorList>
            <person name="Genoscope - CEA"/>
        </authorList>
    </citation>
    <scope>NUCLEOTIDE SEQUENCE</scope>
    <source>
        <strain evidence="5">CBS 1993</strain>
    </source>
</reference>
<dbReference type="Proteomes" id="UP000019384">
    <property type="component" value="Unassembled WGS sequence"/>
</dbReference>
<dbReference type="GO" id="GO:0006325">
    <property type="term" value="P:chromatin organization"/>
    <property type="evidence" value="ECO:0007669"/>
    <property type="project" value="InterPro"/>
</dbReference>
<dbReference type="GO" id="GO:0031491">
    <property type="term" value="F:nucleosome binding"/>
    <property type="evidence" value="ECO:0007669"/>
    <property type="project" value="TreeGrafter"/>
</dbReference>
<feature type="region of interest" description="Disordered" evidence="4">
    <location>
        <begin position="1866"/>
        <end position="1897"/>
    </location>
</feature>
<keyword evidence="3" id="KW-0539">Nucleus</keyword>
<dbReference type="RefSeq" id="XP_022461962.1">
    <property type="nucleotide sequence ID" value="XM_022604540.1"/>
</dbReference>
<feature type="compositionally biased region" description="Low complexity" evidence="4">
    <location>
        <begin position="1986"/>
        <end position="1998"/>
    </location>
</feature>
<evidence type="ECO:0000256" key="1">
    <source>
        <dbReference type="ARBA" id="ARBA00004123"/>
    </source>
</evidence>
<dbReference type="STRING" id="1382522.W6MVI4"/>
<feature type="compositionally biased region" description="Basic and acidic residues" evidence="4">
    <location>
        <begin position="1742"/>
        <end position="1755"/>
    </location>
</feature>
<feature type="region of interest" description="Disordered" evidence="4">
    <location>
        <begin position="1724"/>
        <end position="1790"/>
    </location>
</feature>
<evidence type="ECO:0000313" key="5">
    <source>
        <dbReference type="EMBL" id="CDK29982.1"/>
    </source>
</evidence>
<gene>
    <name evidence="5" type="ORF">KUCA_T00005977001</name>
</gene>
<comment type="similarity">
    <text evidence="2">Belongs to the HIR3 family.</text>
</comment>
<feature type="compositionally biased region" description="Basic and acidic residues" evidence="4">
    <location>
        <begin position="343"/>
        <end position="357"/>
    </location>
</feature>
<evidence type="ECO:0000313" key="6">
    <source>
        <dbReference type="Proteomes" id="UP000019384"/>
    </source>
</evidence>
<reference evidence="5" key="2">
    <citation type="submission" date="2014-02" db="EMBL/GenBank/DDBJ databases">
        <title>Complete DNA sequence of /Kuraishia capsulata/ illustrates novel genomic features among budding yeasts (/Saccharomycotina/).</title>
        <authorList>
            <person name="Morales L."/>
            <person name="Noel B."/>
            <person name="Porcel B."/>
            <person name="Marcet-Houben M."/>
            <person name="Hullo M-F."/>
            <person name="Sacerdot C."/>
            <person name="Tekaia F."/>
            <person name="Leh-Louis V."/>
            <person name="Despons L."/>
            <person name="Khanna V."/>
            <person name="Aury J-M."/>
            <person name="Barbe V."/>
            <person name="Couloux A."/>
            <person name="Labadie K."/>
            <person name="Pelletier E."/>
            <person name="Souciet J-L."/>
            <person name="Boekhout T."/>
            <person name="Gabaldon T."/>
            <person name="Wincker P."/>
            <person name="Dujon B."/>
        </authorList>
    </citation>
    <scope>NUCLEOTIDE SEQUENCE</scope>
    <source>
        <strain evidence="5">CBS 1993</strain>
    </source>
</reference>
<evidence type="ECO:0008006" key="7">
    <source>
        <dbReference type="Google" id="ProtNLM"/>
    </source>
</evidence>
<evidence type="ECO:0000256" key="3">
    <source>
        <dbReference type="ARBA" id="ARBA00023242"/>
    </source>
</evidence>
<sequence>MRLSCSHPRSFLPNQQRWFLCVGGSIAMSTFTALNLSEDEVDAEDHTRELQIEESFKIFQRALQFQKNLELDKAEDEYTSLFALEVVSGARTDYLSPTIQYLKYLCYRNRGLFRFSKFVASVQSSSATLSLDPVELRTQLLTITDDLVTALEYGEGDTILIDLLYGLYKFFDDKKLERFAVEYELMKFDQMNGSDDEIAIIRASNKAFMLPHTLEVLNNYKSVLDSIGDYDFVMDNQQSFMARNKICAFVQNKPLSNSNLAFLQSLKDKLKDFRPETSSTGVVDVEIALGDQAVPSWNNVLEEIQNILPKPRGRAKCFDNYLLTADPVEKIRFKILDIATENEHDSHAEEMEVDKVPETTAPEVSEPTKAVEAIPDQDVEMEAAEEPSTRASKRRTRGDEDPVESGDVKQNQIFDTLNAFLALLQPELRIISPLDVLSSRHASPEDKHIEDFANMLSEWTGSYSNFFLMDIDTQEGEEFSVAETLTSNNKNSIGMLSLSIDDMPESQATLKVFIDKVNSSNVHIAQLRVQLLELLFVPFTPSGPSPIVVGKLDPEAFSSLKMFLDSSDIIIYESIQEKLTDSSRSDDEVRKGLFVCTSIIEILVDSFISLSEELKSLKTNEKLKTSDLSAARSSLSARILRWSKLLEDLKSSGRENLLTENQDIYFRQMWSHICFMQFDQPSETSNVVVLLHRLKEEIQKLDESLEIPYTNHERIPKLNLKSTTMQLSKISVTGTFANITDTAADVDSQKDDKMRVLKSLLIPSESEEEPSPELSEMRVFLNDSSLELKLKLWLLLLRFYSSTDSFGELKLAFEAVVSYSIKTIKSKYYTENIKLKRHQMLMTVMSYFGLFSKIYTDAISKQHWKEFSIVDLRFFSDLLELVRLVHVFALSEDSANMGSHASMKKKSKSSFVKLADNFSRSYSIFGIYFLSLLPEGKHEPEVMNDFLSIIHELLGSRGMCDSGEGAFLDLAEHVLLALNWPQSDRDVFQIINCRYHINVAVDLFVPADHHTEKIELSSHSALALSQFVLPCCFKKRNPMFNIPKNDMKALLDALFSVIGDPDMNNEITARNLSSFDYYLNLSEFNMRLVRLAFNGLLELDLAKPRAEYQPAAEAGLYYVQGVLALNLFKIRKRAMQGRSTELEAIVKMFSAEILCGTKRVETWLLLAQTYAFLVEDDVIWTSDKLSNPEKKNVTAIFQKKSLLCYLMAINLYVRSSKEQQKILKPVSALLWSSFSKELYNATFQPMMGLAFSVRSVPIFVRKESGKTFENAAPTGFTTKNALSIMEASLSVAIQKNPKDWSAYYYLSKVQYKLGRDASTHLESLLQACRLAKTSGSSADPIIEPQARLPWLIFKMVMKQQIQISGAIEFLERVFPLPVAGTEIVNFSQFSHLILDLLKLVKQADKKNWQHKPYVGMAKIYFSVLHDTESAKAEMSSIMNLKPNVRTLVTIWKPENERPGKHFVYVYDYIVYYAEILFDDKDLESLFIFAKKLRRLGSSMVSQAKAWDQVVLKVCTLVKWLIDVPPKYTEIQTSDLSFQDFMETSLYLLNSLKTGDIPSNCELLYYLFSEMHEFRKMTNGFAPTGLVDDTYYAVYFSIFNIYKKELAVQSASGTETPSILNSPQAGVKKARVARRDVVPIGNDVMTLISKRLEKIRTRMQNGGLTEVIKTRAQVNEILVTSPTQELTPLKEDLTKESTDVLMRHAGMEIAKSKLAAQASKMEGAVTVSEGERAVQSGDIDLVESGKSEHSSVEKDASNVPPISNANEDSLGPSLPDSQGPTIPGTADETSASREETAVVQESIEAKPEGLQIHDSIDSKINKEVYTEVDDAPSSQAVSVAPSEFIPGVEEPVKHVPLTETAVKEIPAEPTVAEATPIDAPALERTPSPKHSEDDTAEFYTPMESFASYIRSGNRVLPIAQSLKNVSEPDTPSKPAPENPEPVKSEAELNVSDTIEPSPDDVTLPKAEPKTKKRKVEPREKDTPPKPTRTTRSTRSTRSSKAIEFVELE</sequence>
<dbReference type="GO" id="GO:0000417">
    <property type="term" value="C:HIR complex"/>
    <property type="evidence" value="ECO:0007669"/>
    <property type="project" value="TreeGrafter"/>
</dbReference>
<evidence type="ECO:0000256" key="2">
    <source>
        <dbReference type="ARBA" id="ARBA00007335"/>
    </source>
</evidence>
<proteinExistence type="inferred from homology"/>
<dbReference type="GeneID" id="34523350"/>
<keyword evidence="6" id="KW-1185">Reference proteome</keyword>
<dbReference type="HOGENOM" id="CLU_001316_0_0_1"/>
<feature type="region of interest" description="Disordered" evidence="4">
    <location>
        <begin position="1919"/>
        <end position="2007"/>
    </location>
</feature>